<gene>
    <name evidence="2" type="ORF">SARC_11307</name>
</gene>
<accession>A0A0L0FHD6</accession>
<feature type="compositionally biased region" description="Basic and acidic residues" evidence="1">
    <location>
        <begin position="150"/>
        <end position="162"/>
    </location>
</feature>
<feature type="compositionally biased region" description="Polar residues" evidence="1">
    <location>
        <begin position="83"/>
        <end position="94"/>
    </location>
</feature>
<dbReference type="AlphaFoldDB" id="A0A0L0FHD6"/>
<feature type="region of interest" description="Disordered" evidence="1">
    <location>
        <begin position="199"/>
        <end position="236"/>
    </location>
</feature>
<feature type="compositionally biased region" description="Basic and acidic residues" evidence="1">
    <location>
        <begin position="95"/>
        <end position="106"/>
    </location>
</feature>
<keyword evidence="3" id="KW-1185">Reference proteome</keyword>
<dbReference type="RefSeq" id="XP_014150086.1">
    <property type="nucleotide sequence ID" value="XM_014294611.1"/>
</dbReference>
<feature type="region of interest" description="Disordered" evidence="1">
    <location>
        <begin position="248"/>
        <end position="333"/>
    </location>
</feature>
<reference evidence="2 3" key="1">
    <citation type="submission" date="2011-02" db="EMBL/GenBank/DDBJ databases">
        <title>The Genome Sequence of Sphaeroforma arctica JP610.</title>
        <authorList>
            <consortium name="The Broad Institute Genome Sequencing Platform"/>
            <person name="Russ C."/>
            <person name="Cuomo C."/>
            <person name="Young S.K."/>
            <person name="Zeng Q."/>
            <person name="Gargeya S."/>
            <person name="Alvarado L."/>
            <person name="Berlin A."/>
            <person name="Chapman S.B."/>
            <person name="Chen Z."/>
            <person name="Freedman E."/>
            <person name="Gellesch M."/>
            <person name="Goldberg J."/>
            <person name="Griggs A."/>
            <person name="Gujja S."/>
            <person name="Heilman E."/>
            <person name="Heiman D."/>
            <person name="Howarth C."/>
            <person name="Mehta T."/>
            <person name="Neiman D."/>
            <person name="Pearson M."/>
            <person name="Roberts A."/>
            <person name="Saif S."/>
            <person name="Shea T."/>
            <person name="Shenoy N."/>
            <person name="Sisk P."/>
            <person name="Stolte C."/>
            <person name="Sykes S."/>
            <person name="White J."/>
            <person name="Yandava C."/>
            <person name="Burger G."/>
            <person name="Gray M.W."/>
            <person name="Holland P.W.H."/>
            <person name="King N."/>
            <person name="Lang F.B.F."/>
            <person name="Roger A.J."/>
            <person name="Ruiz-Trillo I."/>
            <person name="Haas B."/>
            <person name="Nusbaum C."/>
            <person name="Birren B."/>
        </authorList>
    </citation>
    <scope>NUCLEOTIDE SEQUENCE [LARGE SCALE GENOMIC DNA]</scope>
    <source>
        <strain evidence="2 3">JP610</strain>
    </source>
</reference>
<feature type="compositionally biased region" description="Basic and acidic residues" evidence="1">
    <location>
        <begin position="260"/>
        <end position="272"/>
    </location>
</feature>
<sequence>QQFQRVVTALHPALPNLVGIELSPDVKNAMKVVFSRLGGESKAASSDPELETGDDIRTDVIMNSQSETPSSESKNSIDDPESSAAQPVDNTSISTDRHEEQIDHQTETPVEVILTQDKKSGVTPSEAHPETVITETGQKVESGMEVEGDSDIKTQSETRPPTEVESEGAEGVEEVETVLEGTNELDETTVGSLEAEYDVAPSDGSLNEDTIKQDDTGVQVNEPTENAPGSEAEREVGIHDVDATTGVDGANAHAEVNAGNDKDAGVNHEHVEAGGITEVGEIAESNDTNTESGENAEVDDKDMAASESNNSASGTKATGGGKKKRKNKKKGKN</sequence>
<dbReference type="EMBL" id="KQ243214">
    <property type="protein sequence ID" value="KNC76184.1"/>
    <property type="molecule type" value="Genomic_DNA"/>
</dbReference>
<feature type="compositionally biased region" description="Basic residues" evidence="1">
    <location>
        <begin position="321"/>
        <end position="333"/>
    </location>
</feature>
<feature type="non-terminal residue" evidence="2">
    <location>
        <position position="1"/>
    </location>
</feature>
<feature type="region of interest" description="Disordered" evidence="1">
    <location>
        <begin position="38"/>
        <end position="173"/>
    </location>
</feature>
<evidence type="ECO:0000313" key="3">
    <source>
        <dbReference type="Proteomes" id="UP000054560"/>
    </source>
</evidence>
<feature type="compositionally biased region" description="Polar residues" evidence="1">
    <location>
        <begin position="61"/>
        <end position="74"/>
    </location>
</feature>
<dbReference type="GeneID" id="25911811"/>
<evidence type="ECO:0000256" key="1">
    <source>
        <dbReference type="SAM" id="MobiDB-lite"/>
    </source>
</evidence>
<evidence type="ECO:0000313" key="2">
    <source>
        <dbReference type="EMBL" id="KNC76184.1"/>
    </source>
</evidence>
<organism evidence="2 3">
    <name type="scientific">Sphaeroforma arctica JP610</name>
    <dbReference type="NCBI Taxonomy" id="667725"/>
    <lineage>
        <taxon>Eukaryota</taxon>
        <taxon>Ichthyosporea</taxon>
        <taxon>Ichthyophonida</taxon>
        <taxon>Sphaeroforma</taxon>
    </lineage>
</organism>
<protein>
    <submittedName>
        <fullName evidence="2">Uncharacterized protein</fullName>
    </submittedName>
</protein>
<proteinExistence type="predicted"/>
<feature type="compositionally biased region" description="Acidic residues" evidence="1">
    <location>
        <begin position="164"/>
        <end position="173"/>
    </location>
</feature>
<dbReference type="Proteomes" id="UP000054560">
    <property type="component" value="Unassembled WGS sequence"/>
</dbReference>
<name>A0A0L0FHD6_9EUKA</name>